<dbReference type="InterPro" id="IPR051054">
    <property type="entry name" value="SorC_transcr_regulators"/>
</dbReference>
<evidence type="ECO:0000313" key="7">
    <source>
        <dbReference type="Proteomes" id="UP001519290"/>
    </source>
</evidence>
<evidence type="ECO:0000313" key="6">
    <source>
        <dbReference type="EMBL" id="MBP2381399.1"/>
    </source>
</evidence>
<proteinExistence type="inferred from homology"/>
<evidence type="ECO:0000256" key="3">
    <source>
        <dbReference type="ARBA" id="ARBA00023125"/>
    </source>
</evidence>
<evidence type="ECO:0000256" key="2">
    <source>
        <dbReference type="ARBA" id="ARBA00023015"/>
    </source>
</evidence>
<protein>
    <submittedName>
        <fullName evidence="6">DNA-binding transcriptional regulator LsrR (DeoR family)</fullName>
    </submittedName>
</protein>
<keyword evidence="4" id="KW-0804">Transcription</keyword>
<keyword evidence="2" id="KW-0805">Transcription regulation</keyword>
<dbReference type="Proteomes" id="UP001519290">
    <property type="component" value="Unassembled WGS sequence"/>
</dbReference>
<dbReference type="PANTHER" id="PTHR34294:SF1">
    <property type="entry name" value="TRANSCRIPTIONAL REGULATOR LSRR"/>
    <property type="match status" value="1"/>
</dbReference>
<dbReference type="Gene3D" id="3.40.50.1360">
    <property type="match status" value="1"/>
</dbReference>
<name>A0ABS4X0Z3_9MICO</name>
<sequence length="332" mass="35898">MDRRRQQADPELVLRVAKAHYVADRSMVQISEHEGISRFQVARLLNLARESGIVEVRVHDEADENPELAERLTAALGISRCIVVGRSRALGMMPTQDSVAGAVARELSRTVRPGQRIGLTWSRVIEKLPEHVKDLAPGDVVQLAGALSFDGDRLGSVEVIRQVARASGGIAYPFYAPLWVGDARTAESLSAQPEIARCLELIADLDVAVVSVGHWSERGSAVYPLLPPELAEEVRGEGCIGEVSGRLVDRDGISIDSRLDDQIIGITAEQLRHVPERIATTYGEYRAEATLAAVRAGFISTLVLDEPQAVRILGALGESTRCRGLGDAHAAP</sequence>
<dbReference type="SUPFAM" id="SSF100950">
    <property type="entry name" value="NagB/RpiA/CoA transferase-like"/>
    <property type="match status" value="1"/>
</dbReference>
<dbReference type="InterPro" id="IPR036388">
    <property type="entry name" value="WH-like_DNA-bd_sf"/>
</dbReference>
<dbReference type="Gene3D" id="1.10.10.10">
    <property type="entry name" value="Winged helix-like DNA-binding domain superfamily/Winged helix DNA-binding domain"/>
    <property type="match status" value="1"/>
</dbReference>
<reference evidence="6 7" key="1">
    <citation type="submission" date="2021-03" db="EMBL/GenBank/DDBJ databases">
        <title>Sequencing the genomes of 1000 actinobacteria strains.</title>
        <authorList>
            <person name="Klenk H.-P."/>
        </authorList>
    </citation>
    <scope>NUCLEOTIDE SEQUENCE [LARGE SCALE GENOMIC DNA]</scope>
    <source>
        <strain evidence="6 7">DSM 14566</strain>
    </source>
</reference>
<evidence type="ECO:0000256" key="1">
    <source>
        <dbReference type="ARBA" id="ARBA00010466"/>
    </source>
</evidence>
<dbReference type="Pfam" id="PF04198">
    <property type="entry name" value="Sugar-bind"/>
    <property type="match status" value="1"/>
</dbReference>
<feature type="domain" description="Sugar-binding" evidence="5">
    <location>
        <begin position="64"/>
        <end position="313"/>
    </location>
</feature>
<dbReference type="RefSeq" id="WP_209900516.1">
    <property type="nucleotide sequence ID" value="NZ_BAAAJW010000002.1"/>
</dbReference>
<keyword evidence="3 6" id="KW-0238">DNA-binding</keyword>
<comment type="similarity">
    <text evidence="1">Belongs to the SorC transcriptional regulatory family.</text>
</comment>
<keyword evidence="7" id="KW-1185">Reference proteome</keyword>
<organism evidence="6 7">
    <name type="scientific">Brachybacterium sacelli</name>
    <dbReference type="NCBI Taxonomy" id="173364"/>
    <lineage>
        <taxon>Bacteria</taxon>
        <taxon>Bacillati</taxon>
        <taxon>Actinomycetota</taxon>
        <taxon>Actinomycetes</taxon>
        <taxon>Micrococcales</taxon>
        <taxon>Dermabacteraceae</taxon>
        <taxon>Brachybacterium</taxon>
    </lineage>
</organism>
<accession>A0ABS4X0Z3</accession>
<dbReference type="InterPro" id="IPR037171">
    <property type="entry name" value="NagB/RpiA_transferase-like"/>
</dbReference>
<comment type="caution">
    <text evidence="6">The sequence shown here is derived from an EMBL/GenBank/DDBJ whole genome shotgun (WGS) entry which is preliminary data.</text>
</comment>
<dbReference type="EMBL" id="JAGIOD010000001">
    <property type="protein sequence ID" value="MBP2381399.1"/>
    <property type="molecule type" value="Genomic_DNA"/>
</dbReference>
<evidence type="ECO:0000259" key="5">
    <source>
        <dbReference type="Pfam" id="PF04198"/>
    </source>
</evidence>
<dbReference type="GO" id="GO:0003677">
    <property type="term" value="F:DNA binding"/>
    <property type="evidence" value="ECO:0007669"/>
    <property type="project" value="UniProtKB-KW"/>
</dbReference>
<evidence type="ECO:0000256" key="4">
    <source>
        <dbReference type="ARBA" id="ARBA00023163"/>
    </source>
</evidence>
<dbReference type="PANTHER" id="PTHR34294">
    <property type="entry name" value="TRANSCRIPTIONAL REGULATOR-RELATED"/>
    <property type="match status" value="1"/>
</dbReference>
<gene>
    <name evidence="6" type="ORF">JOF43_001356</name>
</gene>
<dbReference type="InterPro" id="IPR007324">
    <property type="entry name" value="Sugar-bd_dom_put"/>
</dbReference>